<proteinExistence type="predicted"/>
<comment type="caution">
    <text evidence="1">The sequence shown here is derived from an EMBL/GenBank/DDBJ whole genome shotgun (WGS) entry which is preliminary data.</text>
</comment>
<reference evidence="1 2" key="1">
    <citation type="submission" date="2014-10" db="EMBL/GenBank/DDBJ databases">
        <title>Draft genome of the hookworm Ancylostoma caninum.</title>
        <authorList>
            <person name="Mitreva M."/>
        </authorList>
    </citation>
    <scope>NUCLEOTIDE SEQUENCE [LARGE SCALE GENOMIC DNA]</scope>
    <source>
        <strain evidence="1 2">Baltimore</strain>
    </source>
</reference>
<dbReference type="AlphaFoldDB" id="A0A368GZ66"/>
<dbReference type="EMBL" id="JOJR01000031">
    <property type="protein sequence ID" value="RCN49671.1"/>
    <property type="molecule type" value="Genomic_DNA"/>
</dbReference>
<name>A0A368GZ66_ANCCA</name>
<sequence>MRKLEKDYLAKRTREQEEAVELRVSSSFAVLRPSSFSI</sequence>
<organism evidence="1 2">
    <name type="scientific">Ancylostoma caninum</name>
    <name type="common">Dog hookworm</name>
    <dbReference type="NCBI Taxonomy" id="29170"/>
    <lineage>
        <taxon>Eukaryota</taxon>
        <taxon>Metazoa</taxon>
        <taxon>Ecdysozoa</taxon>
        <taxon>Nematoda</taxon>
        <taxon>Chromadorea</taxon>
        <taxon>Rhabditida</taxon>
        <taxon>Rhabditina</taxon>
        <taxon>Rhabditomorpha</taxon>
        <taxon>Strongyloidea</taxon>
        <taxon>Ancylostomatidae</taxon>
        <taxon>Ancylostomatinae</taxon>
        <taxon>Ancylostoma</taxon>
    </lineage>
</organism>
<gene>
    <name evidence="1" type="ORF">ANCCAN_04295</name>
</gene>
<dbReference type="OrthoDB" id="10420029at2759"/>
<accession>A0A368GZ66</accession>
<keyword evidence="2" id="KW-1185">Reference proteome</keyword>
<evidence type="ECO:0000313" key="2">
    <source>
        <dbReference type="Proteomes" id="UP000252519"/>
    </source>
</evidence>
<evidence type="ECO:0000313" key="1">
    <source>
        <dbReference type="EMBL" id="RCN49671.1"/>
    </source>
</evidence>
<protein>
    <submittedName>
        <fullName evidence="1">Uncharacterized protein</fullName>
    </submittedName>
</protein>
<dbReference type="Proteomes" id="UP000252519">
    <property type="component" value="Unassembled WGS sequence"/>
</dbReference>